<dbReference type="PANTHER" id="PTHR30346">
    <property type="entry name" value="TRANSCRIPTIONAL DUAL REGULATOR HCAR-RELATED"/>
    <property type="match status" value="1"/>
</dbReference>
<protein>
    <submittedName>
        <fullName evidence="7">LysR family transcriptional regulator</fullName>
    </submittedName>
</protein>
<dbReference type="InterPro" id="IPR036390">
    <property type="entry name" value="WH_DNA-bd_sf"/>
</dbReference>
<evidence type="ECO:0000256" key="1">
    <source>
        <dbReference type="ARBA" id="ARBA00009437"/>
    </source>
</evidence>
<dbReference type="SUPFAM" id="SSF46785">
    <property type="entry name" value="Winged helix' DNA-binding domain"/>
    <property type="match status" value="1"/>
</dbReference>
<evidence type="ECO:0000256" key="5">
    <source>
        <dbReference type="SAM" id="MobiDB-lite"/>
    </source>
</evidence>
<evidence type="ECO:0000313" key="8">
    <source>
        <dbReference type="Proteomes" id="UP001052655"/>
    </source>
</evidence>
<dbReference type="EMBL" id="BNDX01000002">
    <property type="protein sequence ID" value="GHI29137.1"/>
    <property type="molecule type" value="Genomic_DNA"/>
</dbReference>
<organism evidence="7 8">
    <name type="scientific">Streptomyces daghestanicus</name>
    <dbReference type="NCBI Taxonomy" id="66885"/>
    <lineage>
        <taxon>Bacteria</taxon>
        <taxon>Bacillati</taxon>
        <taxon>Actinomycetota</taxon>
        <taxon>Actinomycetes</taxon>
        <taxon>Kitasatosporales</taxon>
        <taxon>Streptomycetaceae</taxon>
        <taxon>Streptomyces</taxon>
    </lineage>
</organism>
<keyword evidence="2" id="KW-0805">Transcription regulation</keyword>
<dbReference type="Gene3D" id="3.40.190.10">
    <property type="entry name" value="Periplasmic binding protein-like II"/>
    <property type="match status" value="2"/>
</dbReference>
<feature type="domain" description="HTH lysR-type" evidence="6">
    <location>
        <begin position="21"/>
        <end position="78"/>
    </location>
</feature>
<comment type="caution">
    <text evidence="7">The sequence shown here is derived from an EMBL/GenBank/DDBJ whole genome shotgun (WGS) entry which is preliminary data.</text>
</comment>
<accession>A0ABQ3PVU6</accession>
<dbReference type="CDD" id="cd08414">
    <property type="entry name" value="PBP2_LTTR_aromatics_like"/>
    <property type="match status" value="1"/>
</dbReference>
<keyword evidence="4" id="KW-0804">Transcription</keyword>
<feature type="region of interest" description="Disordered" evidence="5">
    <location>
        <begin position="332"/>
        <end position="352"/>
    </location>
</feature>
<dbReference type="Pfam" id="PF00126">
    <property type="entry name" value="HTH_1"/>
    <property type="match status" value="1"/>
</dbReference>
<keyword evidence="3" id="KW-0238">DNA-binding</keyword>
<dbReference type="InterPro" id="IPR036388">
    <property type="entry name" value="WH-like_DNA-bd_sf"/>
</dbReference>
<sequence>MHISEAASEAGAPAARPEPDIEPRLLRAFLAVAREGHFGHAASRLRVAQPALSRQVQQLERLLGVELFARTSRGAELTAAGRLIVPEAERALAHNRRIVRTARSAATGRARVLTVSAPLPGPPGGLLSEAVRRFRGSVDDVGVSVIGLDDGEQTAALIDGRADAILTWDRPKRAELAAEVLVEERTSALLAQGHPWADEATMPLALLAEEQILFPLRERSHCWEQLSAAATAAGVGLTSVPTAPSAVPDLVAAGLGVSAVPDSFRFSRYPGVAFVPITGLTGRMSVVWRADDASAEVAGFVAACRAAAHGLAAAHADVWRLPREVRRSADAGRNNVRTLGVPPNRSELRATS</sequence>
<dbReference type="PRINTS" id="PR00039">
    <property type="entry name" value="HTHLYSR"/>
</dbReference>
<dbReference type="InterPro" id="IPR000847">
    <property type="entry name" value="LysR_HTH_N"/>
</dbReference>
<gene>
    <name evidence="7" type="ORF">Sdagh_08670</name>
</gene>
<dbReference type="GeneID" id="91549776"/>
<dbReference type="SUPFAM" id="SSF53850">
    <property type="entry name" value="Periplasmic binding protein-like II"/>
    <property type="match status" value="1"/>
</dbReference>
<keyword evidence="8" id="KW-1185">Reference proteome</keyword>
<proteinExistence type="inferred from homology"/>
<dbReference type="Pfam" id="PF03466">
    <property type="entry name" value="LysR_substrate"/>
    <property type="match status" value="1"/>
</dbReference>
<evidence type="ECO:0000256" key="4">
    <source>
        <dbReference type="ARBA" id="ARBA00023163"/>
    </source>
</evidence>
<dbReference type="PROSITE" id="PS50931">
    <property type="entry name" value="HTH_LYSR"/>
    <property type="match status" value="1"/>
</dbReference>
<dbReference type="InterPro" id="IPR005119">
    <property type="entry name" value="LysR_subst-bd"/>
</dbReference>
<evidence type="ECO:0000256" key="3">
    <source>
        <dbReference type="ARBA" id="ARBA00023125"/>
    </source>
</evidence>
<evidence type="ECO:0000259" key="6">
    <source>
        <dbReference type="PROSITE" id="PS50931"/>
    </source>
</evidence>
<evidence type="ECO:0000256" key="2">
    <source>
        <dbReference type="ARBA" id="ARBA00023015"/>
    </source>
</evidence>
<name>A0ABQ3PVU6_9ACTN</name>
<comment type="similarity">
    <text evidence="1">Belongs to the LysR transcriptional regulatory family.</text>
</comment>
<reference evidence="7" key="1">
    <citation type="submission" date="2024-05" db="EMBL/GenBank/DDBJ databases">
        <title>Whole genome shotgun sequence of Streptomyces daghestanicus NBRC 12762.</title>
        <authorList>
            <person name="Komaki H."/>
            <person name="Tamura T."/>
        </authorList>
    </citation>
    <scope>NUCLEOTIDE SEQUENCE</scope>
    <source>
        <strain evidence="7">NBRC 12762</strain>
    </source>
</reference>
<dbReference type="Gene3D" id="1.10.10.10">
    <property type="entry name" value="Winged helix-like DNA-binding domain superfamily/Winged helix DNA-binding domain"/>
    <property type="match status" value="1"/>
</dbReference>
<dbReference type="RefSeq" id="WP_226534537.1">
    <property type="nucleotide sequence ID" value="NZ_BMTC01000023.1"/>
</dbReference>
<dbReference type="PANTHER" id="PTHR30346:SF17">
    <property type="entry name" value="LYSR FAMILY TRANSCRIPTIONAL REGULATOR"/>
    <property type="match status" value="1"/>
</dbReference>
<dbReference type="Proteomes" id="UP001052655">
    <property type="component" value="Unassembled WGS sequence"/>
</dbReference>
<evidence type="ECO:0000313" key="7">
    <source>
        <dbReference type="EMBL" id="GHI29137.1"/>
    </source>
</evidence>